<dbReference type="GO" id="GO:1904071">
    <property type="term" value="P:presynaptic active zone assembly"/>
    <property type="evidence" value="ECO:0007669"/>
    <property type="project" value="TreeGrafter"/>
</dbReference>
<evidence type="ECO:0000256" key="2">
    <source>
        <dbReference type="ARBA" id="ARBA00022737"/>
    </source>
</evidence>
<dbReference type="GO" id="GO:0035418">
    <property type="term" value="P:protein localization to synapse"/>
    <property type="evidence" value="ECO:0007669"/>
    <property type="project" value="TreeGrafter"/>
</dbReference>
<dbReference type="InterPro" id="IPR011011">
    <property type="entry name" value="Znf_FYVE_PHD"/>
</dbReference>
<accession>A0A484D8H4</accession>
<dbReference type="SUPFAM" id="SSF57903">
    <property type="entry name" value="FYVE/PHD zinc finger"/>
    <property type="match status" value="1"/>
</dbReference>
<comment type="caution">
    <text evidence="10">The sequence shown here is derived from an EMBL/GenBank/DDBJ whole genome shotgun (WGS) entry which is preliminary data.</text>
</comment>
<evidence type="ECO:0000256" key="5">
    <source>
        <dbReference type="ARBA" id="ARBA00023018"/>
    </source>
</evidence>
<dbReference type="Proteomes" id="UP000295070">
    <property type="component" value="Chromosome 7"/>
</dbReference>
<evidence type="ECO:0000313" key="11">
    <source>
        <dbReference type="Proteomes" id="UP000295070"/>
    </source>
</evidence>
<organism evidence="10 11">
    <name type="scientific">Perca flavescens</name>
    <name type="common">American yellow perch</name>
    <name type="synonym">Morone flavescens</name>
    <dbReference type="NCBI Taxonomy" id="8167"/>
    <lineage>
        <taxon>Eukaryota</taxon>
        <taxon>Metazoa</taxon>
        <taxon>Chordata</taxon>
        <taxon>Craniata</taxon>
        <taxon>Vertebrata</taxon>
        <taxon>Euteleostomi</taxon>
        <taxon>Actinopterygii</taxon>
        <taxon>Neopterygii</taxon>
        <taxon>Teleostei</taxon>
        <taxon>Neoteleostei</taxon>
        <taxon>Acanthomorphata</taxon>
        <taxon>Eupercaria</taxon>
        <taxon>Perciformes</taxon>
        <taxon>Percoidei</taxon>
        <taxon>Percidae</taxon>
        <taxon>Percinae</taxon>
        <taxon>Perca</taxon>
    </lineage>
</organism>
<dbReference type="Pfam" id="PF05715">
    <property type="entry name" value="zf-piccolo"/>
    <property type="match status" value="1"/>
</dbReference>
<dbReference type="InterPro" id="IPR008899">
    <property type="entry name" value="Znf_piccolo"/>
</dbReference>
<evidence type="ECO:0000313" key="10">
    <source>
        <dbReference type="EMBL" id="TDH10830.1"/>
    </source>
</evidence>
<dbReference type="GO" id="GO:0098978">
    <property type="term" value="C:glutamatergic synapse"/>
    <property type="evidence" value="ECO:0007669"/>
    <property type="project" value="TreeGrafter"/>
</dbReference>
<dbReference type="GO" id="GO:0048788">
    <property type="term" value="C:cytoskeleton of presynaptic active zone"/>
    <property type="evidence" value="ECO:0007669"/>
    <property type="project" value="TreeGrafter"/>
</dbReference>
<dbReference type="InterPro" id="IPR013083">
    <property type="entry name" value="Znf_RING/FYVE/PHD"/>
</dbReference>
<dbReference type="GO" id="GO:0098882">
    <property type="term" value="F:structural constituent of presynaptic active zone"/>
    <property type="evidence" value="ECO:0007669"/>
    <property type="project" value="TreeGrafter"/>
</dbReference>
<evidence type="ECO:0000256" key="6">
    <source>
        <dbReference type="ARBA" id="ARBA00023273"/>
    </source>
</evidence>
<reference evidence="10 11" key="1">
    <citation type="submission" date="2019-01" db="EMBL/GenBank/DDBJ databases">
        <title>A chromosome-scale genome assembly of the yellow perch, Perca flavescens.</title>
        <authorList>
            <person name="Feron R."/>
            <person name="Morvezen R."/>
            <person name="Bestin A."/>
            <person name="Haffray P."/>
            <person name="Klopp C."/>
            <person name="Zahm M."/>
            <person name="Cabau C."/>
            <person name="Roques C."/>
            <person name="Donnadieu C."/>
            <person name="Bouchez O."/>
            <person name="Christie M."/>
            <person name="Larson W."/>
            <person name="Guiguen Y."/>
        </authorList>
    </citation>
    <scope>NUCLEOTIDE SEQUENCE [LARGE SCALE GENOMIC DNA]</scope>
    <source>
        <strain evidence="10">YP-PL-M2</strain>
        <tissue evidence="10">Blood</tissue>
    </source>
</reference>
<dbReference type="AlphaFoldDB" id="A0A484D8H4"/>
<keyword evidence="11" id="KW-1185">Reference proteome</keyword>
<dbReference type="PANTHER" id="PTHR14113">
    <property type="entry name" value="PICCOLO/BASSOON"/>
    <property type="match status" value="1"/>
</dbReference>
<sequence length="163" mass="16585">MGGGGGLGSRAVEPYRLATHETPTSPRHMQSSQGPGMGHGPGSGHGMVHGPAGSSMGGHAGQPSPCQHASRRNLQVDFSGSGGSRTGRSPSVSPDRGLTPTSPYSVPQIAPMPSSKLCPVCTSTELSNPPAVPNYNTCTQCKATVCNQCGFNPNPHLTEVGQV</sequence>
<keyword evidence="6" id="KW-0966">Cell projection</keyword>
<feature type="compositionally biased region" description="Gly residues" evidence="8">
    <location>
        <begin position="35"/>
        <end position="47"/>
    </location>
</feature>
<feature type="domain" description="Zinc finger piccolo-type" evidence="9">
    <location>
        <begin position="117"/>
        <end position="160"/>
    </location>
</feature>
<evidence type="ECO:0000256" key="3">
    <source>
        <dbReference type="ARBA" id="ARBA00022771"/>
    </source>
</evidence>
<dbReference type="STRING" id="8167.A0A484D8H4"/>
<dbReference type="InterPro" id="IPR052098">
    <property type="entry name" value="Presynaptic_Scaffold_Bsn/Pclo"/>
</dbReference>
<feature type="compositionally biased region" description="Polar residues" evidence="8">
    <location>
        <begin position="64"/>
        <end position="78"/>
    </location>
</feature>
<keyword evidence="2" id="KW-0677">Repeat</keyword>
<keyword evidence="3" id="KW-0863">Zinc-finger</keyword>
<dbReference type="GO" id="GO:0030424">
    <property type="term" value="C:axon"/>
    <property type="evidence" value="ECO:0007669"/>
    <property type="project" value="TreeGrafter"/>
</dbReference>
<evidence type="ECO:0000256" key="4">
    <source>
        <dbReference type="ARBA" id="ARBA00022833"/>
    </source>
</evidence>
<proteinExistence type="predicted"/>
<feature type="region of interest" description="Disordered" evidence="8">
    <location>
        <begin position="1"/>
        <end position="109"/>
    </location>
</feature>
<protein>
    <recommendedName>
        <fullName evidence="9">Zinc finger piccolo-type domain-containing protein</fullName>
    </recommendedName>
</protein>
<dbReference type="PANTHER" id="PTHR14113:SF1">
    <property type="entry name" value="PROTEIN BASSOON"/>
    <property type="match status" value="1"/>
</dbReference>
<evidence type="ECO:0000259" key="9">
    <source>
        <dbReference type="Pfam" id="PF05715"/>
    </source>
</evidence>
<keyword evidence="5" id="KW-0770">Synapse</keyword>
<gene>
    <name evidence="10" type="ORF">EPR50_G00079190</name>
</gene>
<evidence type="ECO:0000256" key="8">
    <source>
        <dbReference type="SAM" id="MobiDB-lite"/>
    </source>
</evidence>
<name>A0A484D8H4_PERFV</name>
<keyword evidence="4" id="KW-0862">Zinc</keyword>
<dbReference type="EMBL" id="SCKG01000007">
    <property type="protein sequence ID" value="TDH10830.1"/>
    <property type="molecule type" value="Genomic_DNA"/>
</dbReference>
<comment type="subcellular location">
    <subcellularLocation>
        <location evidence="7">Presynaptic active zone</location>
    </subcellularLocation>
</comment>
<keyword evidence="1" id="KW-0479">Metal-binding</keyword>
<dbReference type="Gene3D" id="3.30.40.10">
    <property type="entry name" value="Zinc/RING finger domain, C3HC4 (zinc finger)"/>
    <property type="match status" value="1"/>
</dbReference>
<dbReference type="GO" id="GO:0008270">
    <property type="term" value="F:zinc ion binding"/>
    <property type="evidence" value="ECO:0007669"/>
    <property type="project" value="UniProtKB-KW"/>
</dbReference>
<evidence type="ECO:0000256" key="1">
    <source>
        <dbReference type="ARBA" id="ARBA00022723"/>
    </source>
</evidence>
<dbReference type="GO" id="GO:0098982">
    <property type="term" value="C:GABA-ergic synapse"/>
    <property type="evidence" value="ECO:0007669"/>
    <property type="project" value="TreeGrafter"/>
</dbReference>
<evidence type="ECO:0000256" key="7">
    <source>
        <dbReference type="ARBA" id="ARBA00034101"/>
    </source>
</evidence>